<evidence type="ECO:0000256" key="1">
    <source>
        <dbReference type="SAM" id="Phobius"/>
    </source>
</evidence>
<evidence type="ECO:0000313" key="3">
    <source>
        <dbReference type="Proteomes" id="UP000471120"/>
    </source>
</evidence>
<keyword evidence="1" id="KW-0812">Transmembrane</keyword>
<feature type="transmembrane region" description="Helical" evidence="1">
    <location>
        <begin position="40"/>
        <end position="62"/>
    </location>
</feature>
<evidence type="ECO:0000313" key="2">
    <source>
        <dbReference type="EMBL" id="TXG92816.1"/>
    </source>
</evidence>
<comment type="caution">
    <text evidence="2">The sequence shown here is derived from an EMBL/GenBank/DDBJ whole genome shotgun (WGS) entry which is preliminary data.</text>
</comment>
<dbReference type="Pfam" id="PF13630">
    <property type="entry name" value="SdpI"/>
    <property type="match status" value="1"/>
</dbReference>
<reference evidence="2 3" key="1">
    <citation type="submission" date="2018-07" db="EMBL/GenBank/DDBJ databases">
        <title>Genome sequence of Rhodococcus rhodnii ATCC 35071 from Rhodnius prolixus.</title>
        <authorList>
            <person name="Patel V."/>
            <person name="Vogel K.J."/>
        </authorList>
    </citation>
    <scope>NUCLEOTIDE SEQUENCE [LARGE SCALE GENOMIC DNA]</scope>
    <source>
        <strain evidence="2 3">ATCC 35071</strain>
    </source>
</reference>
<dbReference type="InterPro" id="IPR025962">
    <property type="entry name" value="SdpI/YhfL"/>
</dbReference>
<organism evidence="2 3">
    <name type="scientific">Rhodococcus rhodnii</name>
    <dbReference type="NCBI Taxonomy" id="38312"/>
    <lineage>
        <taxon>Bacteria</taxon>
        <taxon>Bacillati</taxon>
        <taxon>Actinomycetota</taxon>
        <taxon>Actinomycetes</taxon>
        <taxon>Mycobacteriales</taxon>
        <taxon>Nocardiaceae</taxon>
        <taxon>Rhodococcus</taxon>
    </lineage>
</organism>
<feature type="transmembrane region" description="Helical" evidence="1">
    <location>
        <begin position="74"/>
        <end position="95"/>
    </location>
</feature>
<dbReference type="AlphaFoldDB" id="A0A6P2CNV1"/>
<dbReference type="EMBL" id="QRCM01000001">
    <property type="protein sequence ID" value="TXG92816.1"/>
    <property type="molecule type" value="Genomic_DNA"/>
</dbReference>
<proteinExistence type="predicted"/>
<dbReference type="Proteomes" id="UP000471120">
    <property type="component" value="Unassembled WGS sequence"/>
</dbReference>
<gene>
    <name evidence="2" type="ORF">DW322_17265</name>
</gene>
<name>A0A6P2CNV1_9NOCA</name>
<accession>A0A6P2CNV1</accession>
<keyword evidence="1" id="KW-1133">Transmembrane helix</keyword>
<evidence type="ECO:0008006" key="4">
    <source>
        <dbReference type="Google" id="ProtNLM"/>
    </source>
</evidence>
<protein>
    <recommendedName>
        <fullName evidence="4">SdpI family protein</fullName>
    </recommendedName>
</protein>
<keyword evidence="1" id="KW-0472">Membrane</keyword>
<sequence>MYRAARVEAIPRNSMIGVRTSATLSSDRAWLIAHRVAAPYFAAIAVVGAAVVVVSAALPFAITAGDGRYPPAMALAPALGLLIQAVVLVAAAMTAHSAAKRS</sequence>